<dbReference type="EMBL" id="BONF01000016">
    <property type="protein sequence ID" value="GIF81734.1"/>
    <property type="molecule type" value="Genomic_DNA"/>
</dbReference>
<dbReference type="AlphaFoldDB" id="A0A8J3JFK7"/>
<dbReference type="InterPro" id="IPR016181">
    <property type="entry name" value="Acyl_CoA_acyltransferase"/>
</dbReference>
<protein>
    <recommendedName>
        <fullName evidence="1">N-acetyltransferase domain-containing protein</fullName>
    </recommendedName>
</protein>
<reference evidence="2 3" key="1">
    <citation type="submission" date="2021-01" db="EMBL/GenBank/DDBJ databases">
        <title>Whole genome shotgun sequence of Catellatospora bangladeshensis NBRC 107357.</title>
        <authorList>
            <person name="Komaki H."/>
            <person name="Tamura T."/>
        </authorList>
    </citation>
    <scope>NUCLEOTIDE SEQUENCE [LARGE SCALE GENOMIC DNA]</scope>
    <source>
        <strain evidence="2 3">NBRC 107357</strain>
    </source>
</reference>
<gene>
    <name evidence="2" type="ORF">Cba03nite_30830</name>
</gene>
<dbReference type="Gene3D" id="3.40.630.30">
    <property type="match status" value="1"/>
</dbReference>
<feature type="domain" description="N-acetyltransferase" evidence="1">
    <location>
        <begin position="7"/>
        <end position="54"/>
    </location>
</feature>
<dbReference type="CDD" id="cd04301">
    <property type="entry name" value="NAT_SF"/>
    <property type="match status" value="1"/>
</dbReference>
<dbReference type="SUPFAM" id="SSF55729">
    <property type="entry name" value="Acyl-CoA N-acyltransferases (Nat)"/>
    <property type="match status" value="1"/>
</dbReference>
<organism evidence="2 3">
    <name type="scientific">Catellatospora bangladeshensis</name>
    <dbReference type="NCBI Taxonomy" id="310355"/>
    <lineage>
        <taxon>Bacteria</taxon>
        <taxon>Bacillati</taxon>
        <taxon>Actinomycetota</taxon>
        <taxon>Actinomycetes</taxon>
        <taxon>Micromonosporales</taxon>
        <taxon>Micromonosporaceae</taxon>
        <taxon>Catellatospora</taxon>
    </lineage>
</organism>
<accession>A0A8J3JFK7</accession>
<comment type="caution">
    <text evidence="2">The sequence shown here is derived from an EMBL/GenBank/DDBJ whole genome shotgun (WGS) entry which is preliminary data.</text>
</comment>
<dbReference type="Pfam" id="PF13508">
    <property type="entry name" value="Acetyltransf_7"/>
    <property type="match status" value="1"/>
</dbReference>
<evidence type="ECO:0000313" key="3">
    <source>
        <dbReference type="Proteomes" id="UP000601223"/>
    </source>
</evidence>
<evidence type="ECO:0000313" key="2">
    <source>
        <dbReference type="EMBL" id="GIF81734.1"/>
    </source>
</evidence>
<proteinExistence type="predicted"/>
<dbReference type="RefSeq" id="WP_239125755.1">
    <property type="nucleotide sequence ID" value="NZ_BONF01000016.1"/>
</dbReference>
<evidence type="ECO:0000259" key="1">
    <source>
        <dbReference type="Pfam" id="PF13508"/>
    </source>
</evidence>
<keyword evidence="3" id="KW-1185">Reference proteome</keyword>
<dbReference type="InterPro" id="IPR000182">
    <property type="entry name" value="GNAT_dom"/>
</dbReference>
<dbReference type="Proteomes" id="UP000601223">
    <property type="component" value="Unassembled WGS sequence"/>
</dbReference>
<name>A0A8J3JFK7_9ACTN</name>
<sequence>MLGLGPLSVRPDRQRSGVGSALMHAVLGAADALGEPLVLLLGDPGYYTRFGFRPAQELDVVPPVAEWGGAFQARALSAYDPALTGVFSYATPFQRL</sequence>